<dbReference type="RefSeq" id="WP_007425382.1">
    <property type="nucleotide sequence ID" value="NZ_AMGO01000006.1"/>
</dbReference>
<keyword evidence="3" id="KW-1185">Reference proteome</keyword>
<dbReference type="EMBL" id="AMGO01000006">
    <property type="protein sequence ID" value="EKE45612.1"/>
    <property type="molecule type" value="Genomic_DNA"/>
</dbReference>
<sequence>MTACLAIGAAILHLAAPGFTLSWTHSVERVEWREVWRVDPAGLSLQSASVEGSGAGMEPGPNAAFRDGRWTWPGDLTVPRLTLAASGATGGGWTLCADGECRVLGTDRGQPVTLAPC</sequence>
<organism evidence="2 3">
    <name type="scientific">Oceaniovalibus guishaninsula JLT2003</name>
    <dbReference type="NCBI Taxonomy" id="1231392"/>
    <lineage>
        <taxon>Bacteria</taxon>
        <taxon>Pseudomonadati</taxon>
        <taxon>Pseudomonadota</taxon>
        <taxon>Alphaproteobacteria</taxon>
        <taxon>Rhodobacterales</taxon>
        <taxon>Roseobacteraceae</taxon>
        <taxon>Oceaniovalibus</taxon>
    </lineage>
</organism>
<evidence type="ECO:0000256" key="1">
    <source>
        <dbReference type="SAM" id="SignalP"/>
    </source>
</evidence>
<accession>K2HGP6</accession>
<dbReference type="Pfam" id="PF08905">
    <property type="entry name" value="DUF1850"/>
    <property type="match status" value="1"/>
</dbReference>
<dbReference type="STRING" id="1231392.OCGS_0229"/>
<dbReference type="AlphaFoldDB" id="K2HGP6"/>
<comment type="caution">
    <text evidence="2">The sequence shown here is derived from an EMBL/GenBank/DDBJ whole genome shotgun (WGS) entry which is preliminary data.</text>
</comment>
<dbReference type="InterPro" id="IPR015001">
    <property type="entry name" value="DUF1850"/>
</dbReference>
<feature type="chain" id="PRO_5012249171" description="DUF1850 domain-containing protein" evidence="1">
    <location>
        <begin position="16"/>
        <end position="117"/>
    </location>
</feature>
<dbReference type="Proteomes" id="UP000006765">
    <property type="component" value="Unassembled WGS sequence"/>
</dbReference>
<feature type="signal peptide" evidence="1">
    <location>
        <begin position="1"/>
        <end position="15"/>
    </location>
</feature>
<evidence type="ECO:0000313" key="3">
    <source>
        <dbReference type="Proteomes" id="UP000006765"/>
    </source>
</evidence>
<name>K2HGP6_9RHOB</name>
<dbReference type="PATRIC" id="fig|1231392.3.peg.230"/>
<reference evidence="2 3" key="1">
    <citation type="journal article" date="2012" name="J. Bacteriol.">
        <title>Draft Genome Sequence of Oceaniovalibus guishaninsula JLT2003T.</title>
        <authorList>
            <person name="Tang K."/>
            <person name="Liu K."/>
            <person name="Jiao N."/>
        </authorList>
    </citation>
    <scope>NUCLEOTIDE SEQUENCE [LARGE SCALE GENOMIC DNA]</scope>
    <source>
        <strain evidence="2 3">JLT2003</strain>
    </source>
</reference>
<evidence type="ECO:0008006" key="4">
    <source>
        <dbReference type="Google" id="ProtNLM"/>
    </source>
</evidence>
<evidence type="ECO:0000313" key="2">
    <source>
        <dbReference type="EMBL" id="EKE45612.1"/>
    </source>
</evidence>
<keyword evidence="1" id="KW-0732">Signal</keyword>
<dbReference type="eggNOG" id="COG4729">
    <property type="taxonomic scope" value="Bacteria"/>
</dbReference>
<gene>
    <name evidence="2" type="ORF">OCGS_0229</name>
</gene>
<protein>
    <recommendedName>
        <fullName evidence="4">DUF1850 domain-containing protein</fullName>
    </recommendedName>
</protein>
<proteinExistence type="predicted"/>
<dbReference type="OrthoDB" id="5298197at2"/>